<sequence length="236" mass="25909">MATYVLIHGASDAFYWHRVIPLLTELGHDVVAPDLPIGDEKATFADYADTVVQAVADTVGHRSDLVVVGQSMGAYTAPIVCQRLSVAQLVLVAPMIPAPGETPAEWWDNTGQPRAQRELDERAGRDPNATFDVLTTFMHDVPREVVVAVLDHGVPAQAESIFGQPWPLEAWPDVPTRVVVGRDDRLFPLELARRVAKDRLGVVPDEMPGGHLLALGHPDALVDWFESYRRDQEQAG</sequence>
<keyword evidence="3" id="KW-1185">Reference proteome</keyword>
<dbReference type="PANTHER" id="PTHR37017:SF11">
    <property type="entry name" value="ESTERASE_LIPASE_THIOESTERASE DOMAIN-CONTAINING PROTEIN"/>
    <property type="match status" value="1"/>
</dbReference>
<dbReference type="Pfam" id="PF12697">
    <property type="entry name" value="Abhydrolase_6"/>
    <property type="match status" value="1"/>
</dbReference>
<keyword evidence="2" id="KW-0378">Hydrolase</keyword>
<dbReference type="RefSeq" id="WP_260196130.1">
    <property type="nucleotide sequence ID" value="NZ_JAFFZE010000034.1"/>
</dbReference>
<accession>A0ABT2JJW3</accession>
<comment type="caution">
    <text evidence="2">The sequence shown here is derived from an EMBL/GenBank/DDBJ whole genome shotgun (WGS) entry which is preliminary data.</text>
</comment>
<gene>
    <name evidence="2" type="ORF">JT362_34215</name>
</gene>
<dbReference type="EMBL" id="JAFFZE010000034">
    <property type="protein sequence ID" value="MCT2588178.1"/>
    <property type="molecule type" value="Genomic_DNA"/>
</dbReference>
<dbReference type="InterPro" id="IPR052897">
    <property type="entry name" value="Sec-Metab_Biosynth_Hydrolase"/>
</dbReference>
<dbReference type="InterPro" id="IPR029058">
    <property type="entry name" value="AB_hydrolase_fold"/>
</dbReference>
<dbReference type="Gene3D" id="3.40.50.1820">
    <property type="entry name" value="alpha/beta hydrolase"/>
    <property type="match status" value="1"/>
</dbReference>
<reference evidence="2 3" key="1">
    <citation type="submission" date="2021-02" db="EMBL/GenBank/DDBJ databases">
        <title>Actinophytocola xerophila sp. nov., isolated from soil of cotton cropping field.</title>
        <authorList>
            <person name="Huang R."/>
            <person name="Chen X."/>
            <person name="Ge X."/>
            <person name="Liu W."/>
        </authorList>
    </citation>
    <scope>NUCLEOTIDE SEQUENCE [LARGE SCALE GENOMIC DNA]</scope>
    <source>
        <strain evidence="2 3">S1-96</strain>
    </source>
</reference>
<dbReference type="SUPFAM" id="SSF53474">
    <property type="entry name" value="alpha/beta-Hydrolases"/>
    <property type="match status" value="1"/>
</dbReference>
<dbReference type="GO" id="GO:0016787">
    <property type="term" value="F:hydrolase activity"/>
    <property type="evidence" value="ECO:0007669"/>
    <property type="project" value="UniProtKB-KW"/>
</dbReference>
<dbReference type="InterPro" id="IPR000073">
    <property type="entry name" value="AB_hydrolase_1"/>
</dbReference>
<protein>
    <submittedName>
        <fullName evidence="2">Alpha/beta hydrolase</fullName>
    </submittedName>
</protein>
<proteinExistence type="predicted"/>
<dbReference type="PANTHER" id="PTHR37017">
    <property type="entry name" value="AB HYDROLASE-1 DOMAIN-CONTAINING PROTEIN-RELATED"/>
    <property type="match status" value="1"/>
</dbReference>
<evidence type="ECO:0000313" key="3">
    <source>
        <dbReference type="Proteomes" id="UP001156441"/>
    </source>
</evidence>
<organism evidence="2 3">
    <name type="scientific">Actinophytocola gossypii</name>
    <dbReference type="NCBI Taxonomy" id="2812003"/>
    <lineage>
        <taxon>Bacteria</taxon>
        <taxon>Bacillati</taxon>
        <taxon>Actinomycetota</taxon>
        <taxon>Actinomycetes</taxon>
        <taxon>Pseudonocardiales</taxon>
        <taxon>Pseudonocardiaceae</taxon>
    </lineage>
</organism>
<dbReference type="Proteomes" id="UP001156441">
    <property type="component" value="Unassembled WGS sequence"/>
</dbReference>
<evidence type="ECO:0000259" key="1">
    <source>
        <dbReference type="Pfam" id="PF12697"/>
    </source>
</evidence>
<name>A0ABT2JJW3_9PSEU</name>
<evidence type="ECO:0000313" key="2">
    <source>
        <dbReference type="EMBL" id="MCT2588178.1"/>
    </source>
</evidence>
<feature type="domain" description="AB hydrolase-1" evidence="1">
    <location>
        <begin position="5"/>
        <end position="223"/>
    </location>
</feature>